<dbReference type="EMBL" id="JAAKZY010000010">
    <property type="protein sequence ID" value="NGO07091.1"/>
    <property type="molecule type" value="Genomic_DNA"/>
</dbReference>
<evidence type="ECO:0000313" key="3">
    <source>
        <dbReference type="Proteomes" id="UP000472335"/>
    </source>
</evidence>
<accession>A0A6G4UZB8</accession>
<dbReference type="Proteomes" id="UP000472335">
    <property type="component" value="Unassembled WGS sequence"/>
</dbReference>
<gene>
    <name evidence="2" type="ORF">G5C60_05340</name>
</gene>
<dbReference type="RefSeq" id="WP_165254961.1">
    <property type="nucleotide sequence ID" value="NZ_JAAKZY010000010.1"/>
</dbReference>
<reference evidence="2 3" key="1">
    <citation type="submission" date="2020-02" db="EMBL/GenBank/DDBJ databases">
        <title>Whole-genome analyses of novel actinobacteria.</title>
        <authorList>
            <person name="Sahin N."/>
            <person name="Gencbay T."/>
        </authorList>
    </citation>
    <scope>NUCLEOTIDE SEQUENCE [LARGE SCALE GENOMIC DNA]</scope>
    <source>
        <strain evidence="2 3">HC44</strain>
    </source>
</reference>
<evidence type="ECO:0000256" key="1">
    <source>
        <dbReference type="SAM" id="MobiDB-lite"/>
    </source>
</evidence>
<protein>
    <submittedName>
        <fullName evidence="2">Uncharacterized protein</fullName>
    </submittedName>
</protein>
<organism evidence="2 3">
    <name type="scientific">Streptomyces scabichelini</name>
    <dbReference type="NCBI Taxonomy" id="2711217"/>
    <lineage>
        <taxon>Bacteria</taxon>
        <taxon>Bacillati</taxon>
        <taxon>Actinomycetota</taxon>
        <taxon>Actinomycetes</taxon>
        <taxon>Kitasatosporales</taxon>
        <taxon>Streptomycetaceae</taxon>
        <taxon>Streptomyces</taxon>
    </lineage>
</organism>
<sequence length="54" mass="5714">MTNELTGRRARPSAVRSAVEQQEAAAVTVVDQPGAVPAPQVGDEPADQRMVRPC</sequence>
<keyword evidence="3" id="KW-1185">Reference proteome</keyword>
<dbReference type="AlphaFoldDB" id="A0A6G4UZB8"/>
<evidence type="ECO:0000313" key="2">
    <source>
        <dbReference type="EMBL" id="NGO07091.1"/>
    </source>
</evidence>
<proteinExistence type="predicted"/>
<comment type="caution">
    <text evidence="2">The sequence shown here is derived from an EMBL/GenBank/DDBJ whole genome shotgun (WGS) entry which is preliminary data.</text>
</comment>
<name>A0A6G4UZB8_9ACTN</name>
<feature type="region of interest" description="Disordered" evidence="1">
    <location>
        <begin position="34"/>
        <end position="54"/>
    </location>
</feature>